<dbReference type="PANTHER" id="PTHR45661:SF3">
    <property type="entry name" value="IG-LIKE DOMAIN-CONTAINING PROTEIN"/>
    <property type="match status" value="1"/>
</dbReference>
<accession>A0ABR2JZA5</accession>
<dbReference type="EMBL" id="JAPFFF010000008">
    <property type="protein sequence ID" value="KAK8883577.1"/>
    <property type="molecule type" value="Genomic_DNA"/>
</dbReference>
<keyword evidence="2" id="KW-1185">Reference proteome</keyword>
<evidence type="ECO:0000313" key="2">
    <source>
        <dbReference type="Proteomes" id="UP001470230"/>
    </source>
</evidence>
<dbReference type="SUPFAM" id="SSF52058">
    <property type="entry name" value="L domain-like"/>
    <property type="match status" value="3"/>
</dbReference>
<reference evidence="1 2" key="1">
    <citation type="submission" date="2024-04" db="EMBL/GenBank/DDBJ databases">
        <title>Tritrichomonas musculus Genome.</title>
        <authorList>
            <person name="Alves-Ferreira E."/>
            <person name="Grigg M."/>
            <person name="Lorenzi H."/>
            <person name="Galac M."/>
        </authorList>
    </citation>
    <scope>NUCLEOTIDE SEQUENCE [LARGE SCALE GENOMIC DNA]</scope>
    <source>
        <strain evidence="1 2">EAF2021</strain>
    </source>
</reference>
<gene>
    <name evidence="1" type="ORF">M9Y10_042671</name>
</gene>
<dbReference type="Proteomes" id="UP001470230">
    <property type="component" value="Unassembled WGS sequence"/>
</dbReference>
<evidence type="ECO:0000313" key="1">
    <source>
        <dbReference type="EMBL" id="KAK8883577.1"/>
    </source>
</evidence>
<protein>
    <recommendedName>
        <fullName evidence="3">Surface antigen BspA-like protein</fullName>
    </recommendedName>
</protein>
<dbReference type="InterPro" id="IPR053139">
    <property type="entry name" value="Surface_bspA-like"/>
</dbReference>
<dbReference type="InterPro" id="IPR032675">
    <property type="entry name" value="LRR_dom_sf"/>
</dbReference>
<evidence type="ECO:0008006" key="3">
    <source>
        <dbReference type="Google" id="ProtNLM"/>
    </source>
</evidence>
<dbReference type="Pfam" id="PF13306">
    <property type="entry name" value="LRR_5"/>
    <property type="match status" value="4"/>
</dbReference>
<dbReference type="PANTHER" id="PTHR45661">
    <property type="entry name" value="SURFACE ANTIGEN"/>
    <property type="match status" value="1"/>
</dbReference>
<sequence>MEGKLTQKSTLEQEMVRILNEEFDKDMETDSALEKKKEILDLFTNYNKLVSEQEFDQVISKLHMACRDCDLELIKICLSETIEDESKNLTFKIDKTNKTASLFNVNDKIEDLFIPRTINHESTDYLITSITGICRNIKSLKFSEDSAVKTIYGNVFSFSHIEELYFPESLNELKEGWCSYANYLKRIIVSPLNCQFKFIEDKYLVGKSEPNKEEYDVLLFARSDISEISIPSNIKIISSSAFFHCRNLNKVEIPTNSNLQLIGSSAFESSQIEEISIPPTVSKICEKAFNFCSELRKVEIPKNSNLQLIGSGAFESSQIEEISIPPTVSKICEKAFNFCSELRKVEIPTNSNLQTIGSSSFGLSKIEELYFPESLIELKDGWCHITDYLKRIIVSPLNSRFKFIEDKYLFGKSEPNKEEYDVLLFARRDISEISIPSNIKIISSSAFYGCKNLNKVKIPTNSILQSIGSNAFHNTIIEEIFIPPTVITICKYAFYGCKNLKKVEIPTNSNLQIIESSAFNGSIIEEIFIPPTVLKICENAFSDCENLKKVEIPTNSNLQIIESNAFYNTIIEEITIPTNVLKICEETFCNCQELRKVEIPKNSNLQSIGSSAFSGSKIEELYFPESLNELKDGWCHITDYLKRIIVSPLNCQFKFIEDKYLFGKSESNKEEYDVLLFARRDINKISIPSNIKIISSSAFYGCKSISKVEIPTNSNLQSIGSNAFGQCIKLRKFKIPTNSNLQSIGSYAFFFSNIESIFIPPTISSIHRSTFDFCQRLRKIEIPANSNLQIIEERAFDGSNIEEILIPPKVKKICEYAFFLCPKLRKVEIPTNSDLQKIEMCAFSYSNIESIIIPSNVRNLASAINNCEHLQIIEISEESKLNSVPIKFLGKSLKSIIMIPPSLIKLIDTE</sequence>
<proteinExistence type="predicted"/>
<dbReference type="InterPro" id="IPR026906">
    <property type="entry name" value="LRR_5"/>
</dbReference>
<organism evidence="1 2">
    <name type="scientific">Tritrichomonas musculus</name>
    <dbReference type="NCBI Taxonomy" id="1915356"/>
    <lineage>
        <taxon>Eukaryota</taxon>
        <taxon>Metamonada</taxon>
        <taxon>Parabasalia</taxon>
        <taxon>Tritrichomonadida</taxon>
        <taxon>Tritrichomonadidae</taxon>
        <taxon>Tritrichomonas</taxon>
    </lineage>
</organism>
<name>A0ABR2JZA5_9EUKA</name>
<dbReference type="Gene3D" id="3.80.10.10">
    <property type="entry name" value="Ribonuclease Inhibitor"/>
    <property type="match status" value="4"/>
</dbReference>
<comment type="caution">
    <text evidence="1">The sequence shown here is derived from an EMBL/GenBank/DDBJ whole genome shotgun (WGS) entry which is preliminary data.</text>
</comment>